<gene>
    <name evidence="3" type="ORF">WG622_00790</name>
</gene>
<comment type="subcellular location">
    <subcellularLocation>
        <location evidence="1">Secreted</location>
    </subcellularLocation>
</comment>
<accession>A0ABU8QBH3</accession>
<dbReference type="EMBL" id="JBBGAZ010000001">
    <property type="protein sequence ID" value="MEJ5216763.1"/>
    <property type="molecule type" value="Genomic_DNA"/>
</dbReference>
<dbReference type="InterPro" id="IPR001343">
    <property type="entry name" value="Hemolysn_Ca-bd"/>
</dbReference>
<evidence type="ECO:0000313" key="3">
    <source>
        <dbReference type="EMBL" id="MEJ5216763.1"/>
    </source>
</evidence>
<evidence type="ECO:0000256" key="2">
    <source>
        <dbReference type="ARBA" id="ARBA00022525"/>
    </source>
</evidence>
<dbReference type="InterPro" id="IPR011049">
    <property type="entry name" value="Serralysin-like_metalloprot_C"/>
</dbReference>
<dbReference type="PANTHER" id="PTHR38340">
    <property type="entry name" value="S-LAYER PROTEIN"/>
    <property type="match status" value="1"/>
</dbReference>
<evidence type="ECO:0000313" key="4">
    <source>
        <dbReference type="Proteomes" id="UP001368270"/>
    </source>
</evidence>
<protein>
    <submittedName>
        <fullName evidence="3">Calcium-binding protein</fullName>
    </submittedName>
</protein>
<dbReference type="InterPro" id="IPR050557">
    <property type="entry name" value="RTX_toxin/Mannuronan_C5-epim"/>
</dbReference>
<dbReference type="InterPro" id="IPR018511">
    <property type="entry name" value="Hemolysin-typ_Ca-bd_CS"/>
</dbReference>
<dbReference type="PRINTS" id="PR00313">
    <property type="entry name" value="CABNDNGRPT"/>
</dbReference>
<proteinExistence type="predicted"/>
<organism evidence="3 4">
    <name type="scientific">Cognatishimia coralii</name>
    <dbReference type="NCBI Taxonomy" id="3083254"/>
    <lineage>
        <taxon>Bacteria</taxon>
        <taxon>Pseudomonadati</taxon>
        <taxon>Pseudomonadota</taxon>
        <taxon>Alphaproteobacteria</taxon>
        <taxon>Rhodobacterales</taxon>
        <taxon>Paracoccaceae</taxon>
        <taxon>Cognatishimia</taxon>
    </lineage>
</organism>
<evidence type="ECO:0000256" key="1">
    <source>
        <dbReference type="ARBA" id="ARBA00004613"/>
    </source>
</evidence>
<dbReference type="PANTHER" id="PTHR38340:SF1">
    <property type="entry name" value="S-LAYER PROTEIN"/>
    <property type="match status" value="1"/>
</dbReference>
<comment type="caution">
    <text evidence="3">The sequence shown here is derived from an EMBL/GenBank/DDBJ whole genome shotgun (WGS) entry which is preliminary data.</text>
</comment>
<dbReference type="Gene3D" id="2.150.10.10">
    <property type="entry name" value="Serralysin-like metalloprotease, C-terminal"/>
    <property type="match status" value="3"/>
</dbReference>
<sequence>MELLVLLGLVAVGVTLSSLVDFGSDEEETITRTDGTEGDDRLTGGDGRDLLLGAAGADILDGGAGNDQLEGGIGDDLLRGGAGDDVLLAARGEDTLFGGDGVDLLYGGVGDDSLSGDAGDAGDDLLEGGRGADTLNGGAGSDLLWGILDSSRADDVIDATDIVDADRLEGGAGSDLLFLGSGDVANGGADRDAFLTGVYVDGSAPPVIEDFVPGEDILAIQVPTAATVSVAITTDAGAAVVSANGQVVARLDGAAGTVTLADIRVVENEAIQSIVA</sequence>
<dbReference type="Proteomes" id="UP001368270">
    <property type="component" value="Unassembled WGS sequence"/>
</dbReference>
<reference evidence="3 4" key="1">
    <citation type="submission" date="2024-03" db="EMBL/GenBank/DDBJ databases">
        <title>Cognatishimia coralii sp. nov., a marine bacterium isolated from coral surrounding seawater.</title>
        <authorList>
            <person name="Liu X."/>
            <person name="Liu S."/>
            <person name="Sun H."/>
            <person name="Zhang Y."/>
        </authorList>
    </citation>
    <scope>NUCLEOTIDE SEQUENCE [LARGE SCALE GENOMIC DNA]</scope>
    <source>
        <strain evidence="3 4">D5M38</strain>
    </source>
</reference>
<dbReference type="RefSeq" id="WP_339401850.1">
    <property type="nucleotide sequence ID" value="NZ_JBBGAZ010000001.1"/>
</dbReference>
<dbReference type="PROSITE" id="PS00330">
    <property type="entry name" value="HEMOLYSIN_CALCIUM"/>
    <property type="match status" value="4"/>
</dbReference>
<dbReference type="Pfam" id="PF00353">
    <property type="entry name" value="HemolysinCabind"/>
    <property type="match status" value="3"/>
</dbReference>
<keyword evidence="2" id="KW-0964">Secreted</keyword>
<dbReference type="SUPFAM" id="SSF51120">
    <property type="entry name" value="beta-Roll"/>
    <property type="match status" value="1"/>
</dbReference>
<keyword evidence="4" id="KW-1185">Reference proteome</keyword>
<name>A0ABU8QBH3_9RHOB</name>